<organism evidence="3 4">
    <name type="scientific">Trametes coccinea (strain BRFM310)</name>
    <name type="common">Pycnoporus coccineus</name>
    <dbReference type="NCBI Taxonomy" id="1353009"/>
    <lineage>
        <taxon>Eukaryota</taxon>
        <taxon>Fungi</taxon>
        <taxon>Dikarya</taxon>
        <taxon>Basidiomycota</taxon>
        <taxon>Agaricomycotina</taxon>
        <taxon>Agaricomycetes</taxon>
        <taxon>Polyporales</taxon>
        <taxon>Polyporaceae</taxon>
        <taxon>Trametes</taxon>
    </lineage>
</organism>
<dbReference type="STRING" id="1353009.A0A1Y2IFG0"/>
<feature type="transmembrane region" description="Helical" evidence="1">
    <location>
        <begin position="55"/>
        <end position="79"/>
    </location>
</feature>
<dbReference type="OrthoDB" id="2755157at2759"/>
<keyword evidence="4" id="KW-1185">Reference proteome</keyword>
<keyword evidence="1" id="KW-0812">Transmembrane</keyword>
<feature type="domain" description="DUF6534" evidence="2">
    <location>
        <begin position="126"/>
        <end position="211"/>
    </location>
</feature>
<evidence type="ECO:0000256" key="1">
    <source>
        <dbReference type="SAM" id="Phobius"/>
    </source>
</evidence>
<dbReference type="InterPro" id="IPR045339">
    <property type="entry name" value="DUF6534"/>
</dbReference>
<name>A0A1Y2IFG0_TRAC3</name>
<dbReference type="PANTHER" id="PTHR40465">
    <property type="entry name" value="CHROMOSOME 1, WHOLE GENOME SHOTGUN SEQUENCE"/>
    <property type="match status" value="1"/>
</dbReference>
<dbReference type="EMBL" id="KZ084129">
    <property type="protein sequence ID" value="OSC99272.1"/>
    <property type="molecule type" value="Genomic_DNA"/>
</dbReference>
<accession>A0A1Y2IFG0</accession>
<reference evidence="3 4" key="1">
    <citation type="journal article" date="2015" name="Biotechnol. Biofuels">
        <title>Enhanced degradation of softwood versus hardwood by the white-rot fungus Pycnoporus coccineus.</title>
        <authorList>
            <person name="Couturier M."/>
            <person name="Navarro D."/>
            <person name="Chevret D."/>
            <person name="Henrissat B."/>
            <person name="Piumi F."/>
            <person name="Ruiz-Duenas F.J."/>
            <person name="Martinez A.T."/>
            <person name="Grigoriev I.V."/>
            <person name="Riley R."/>
            <person name="Lipzen A."/>
            <person name="Berrin J.G."/>
            <person name="Master E.R."/>
            <person name="Rosso M.N."/>
        </authorList>
    </citation>
    <scope>NUCLEOTIDE SEQUENCE [LARGE SCALE GENOMIC DNA]</scope>
    <source>
        <strain evidence="3 4">BRFM310</strain>
    </source>
</reference>
<feature type="transmembrane region" description="Helical" evidence="1">
    <location>
        <begin position="91"/>
        <end position="109"/>
    </location>
</feature>
<evidence type="ECO:0000313" key="3">
    <source>
        <dbReference type="EMBL" id="OSC99272.1"/>
    </source>
</evidence>
<protein>
    <recommendedName>
        <fullName evidence="2">DUF6534 domain-containing protein</fullName>
    </recommendedName>
</protein>
<sequence>MDGARLSSPEVRATKGFLSGLIVGFAFSATLYGITIMQAYVYYRRYLQDGAALKFFVAFLIVLDTLTTVFAAHGLHTYVVDDYLQPAKVNTIVWSLITENYLCLFLALYGTIKARVLAAVCSGSRTLADILICAGLCYFLHSNKSGLKQSNTLIDKLMVYAIQRGLVTTVGQLFDFVTILAAPTSFLYLPVILMQSKLYTNLLLATLNVRSYLHTQVIGGGSVVEVETGSLVFTRGTNTESGRDSNRVRSFALTPRDVSAGAGTTLYKYTV</sequence>
<dbReference type="AlphaFoldDB" id="A0A1Y2IFG0"/>
<keyword evidence="1" id="KW-1133">Transmembrane helix</keyword>
<dbReference type="PANTHER" id="PTHR40465:SF1">
    <property type="entry name" value="DUF6534 DOMAIN-CONTAINING PROTEIN"/>
    <property type="match status" value="1"/>
</dbReference>
<feature type="transmembrane region" description="Helical" evidence="1">
    <location>
        <begin position="20"/>
        <end position="43"/>
    </location>
</feature>
<dbReference type="Proteomes" id="UP000193067">
    <property type="component" value="Unassembled WGS sequence"/>
</dbReference>
<evidence type="ECO:0000259" key="2">
    <source>
        <dbReference type="Pfam" id="PF20152"/>
    </source>
</evidence>
<feature type="transmembrane region" description="Helical" evidence="1">
    <location>
        <begin position="116"/>
        <end position="141"/>
    </location>
</feature>
<gene>
    <name evidence="3" type="ORF">PYCCODRAFT_851061</name>
</gene>
<proteinExistence type="predicted"/>
<feature type="transmembrane region" description="Helical" evidence="1">
    <location>
        <begin position="173"/>
        <end position="193"/>
    </location>
</feature>
<keyword evidence="1" id="KW-0472">Membrane</keyword>
<dbReference type="Pfam" id="PF20152">
    <property type="entry name" value="DUF6534"/>
    <property type="match status" value="1"/>
</dbReference>
<evidence type="ECO:0000313" key="4">
    <source>
        <dbReference type="Proteomes" id="UP000193067"/>
    </source>
</evidence>